<gene>
    <name evidence="3" type="ORF">SAMN04487996_102306</name>
</gene>
<evidence type="ECO:0000313" key="4">
    <source>
        <dbReference type="Proteomes" id="UP000198748"/>
    </source>
</evidence>
<dbReference type="EMBL" id="FNAN01000002">
    <property type="protein sequence ID" value="SDD83604.1"/>
    <property type="molecule type" value="Genomic_DNA"/>
</dbReference>
<protein>
    <submittedName>
        <fullName evidence="3">Uncharacterized protein</fullName>
    </submittedName>
</protein>
<keyword evidence="4" id="KW-1185">Reference proteome</keyword>
<sequence>MATIFPIKGYWFLPSNENHKVAGILDIDHDVFRLELFGSLRGSSQEVFFDSIEWDKSTVIPLILGHGSDGKDYSLMGCISGASSLNFNADLPLTSYLIDHVLQGCQLDERDEKIFKKLRIEYSHLQDWLGFTGFSPDNFDKSGFSFIYQYPDSISVNIDNTFLLKFGYQYSYNGSSRYDRKIVQTCFLDIETQTDLSYLDLCKPMRLFQDFLSLATLSTVSVKSTTLFWESDTGGSHDEFPIKLELFLSPESVEMTKEKPFSKFLFQHDDIKEVLQEILSRWFLLNAEMLPIRRYLIESVKRKKVFEINNFLNIVQALEGFHSRFRNEERAFKASIGNLIQEFKIIDLVKTEFEDEGSIIESTKDSRHYYSHFYRLRNDSTKQGRELFYLTKKLRILLICCVLKEVGFDDALTNSVVKSDKL</sequence>
<dbReference type="InterPro" id="IPR041229">
    <property type="entry name" value="HEPN_Apea"/>
</dbReference>
<dbReference type="InterPro" id="IPR041223">
    <property type="entry name" value="ApeA_NTD"/>
</dbReference>
<reference evidence="4" key="1">
    <citation type="submission" date="2016-10" db="EMBL/GenBank/DDBJ databases">
        <authorList>
            <person name="Varghese N."/>
            <person name="Submissions S."/>
        </authorList>
    </citation>
    <scope>NUCLEOTIDE SEQUENCE [LARGE SCALE GENOMIC DNA]</scope>
    <source>
        <strain evidence="4">DSM 25329</strain>
    </source>
</reference>
<name>A0A1G6XZF1_9BACT</name>
<dbReference type="RefSeq" id="WP_090146847.1">
    <property type="nucleotide sequence ID" value="NZ_FNAN01000002.1"/>
</dbReference>
<accession>A0A1G6XZF1</accession>
<dbReference type="OrthoDB" id="1351641at2"/>
<evidence type="ECO:0000313" key="3">
    <source>
        <dbReference type="EMBL" id="SDD83604.1"/>
    </source>
</evidence>
<dbReference type="Pfam" id="PF18739">
    <property type="entry name" value="HEPN_Apea"/>
    <property type="match status" value="1"/>
</dbReference>
<dbReference type="Pfam" id="PF18862">
    <property type="entry name" value="ApeA_NTD1"/>
    <property type="match status" value="1"/>
</dbReference>
<organism evidence="3 4">
    <name type="scientific">Dyadobacter soli</name>
    <dbReference type="NCBI Taxonomy" id="659014"/>
    <lineage>
        <taxon>Bacteria</taxon>
        <taxon>Pseudomonadati</taxon>
        <taxon>Bacteroidota</taxon>
        <taxon>Cytophagia</taxon>
        <taxon>Cytophagales</taxon>
        <taxon>Spirosomataceae</taxon>
        <taxon>Dyadobacter</taxon>
    </lineage>
</organism>
<feature type="domain" description="ApeA N-terminal" evidence="2">
    <location>
        <begin position="7"/>
        <end position="282"/>
    </location>
</feature>
<feature type="domain" description="Apea-like HEPN" evidence="1">
    <location>
        <begin position="312"/>
        <end position="410"/>
    </location>
</feature>
<evidence type="ECO:0000259" key="2">
    <source>
        <dbReference type="Pfam" id="PF18862"/>
    </source>
</evidence>
<proteinExistence type="predicted"/>
<dbReference type="Proteomes" id="UP000198748">
    <property type="component" value="Unassembled WGS sequence"/>
</dbReference>
<evidence type="ECO:0000259" key="1">
    <source>
        <dbReference type="Pfam" id="PF18739"/>
    </source>
</evidence>
<dbReference type="AlphaFoldDB" id="A0A1G6XZF1"/>